<keyword evidence="11" id="KW-1002">Plastid outer membrane</keyword>
<keyword evidence="4" id="KW-0813">Transport</keyword>
<evidence type="ECO:0000256" key="2">
    <source>
        <dbReference type="ARBA" id="ARBA00004167"/>
    </source>
</evidence>
<evidence type="ECO:0000313" key="20">
    <source>
        <dbReference type="Proteomes" id="UP000789508"/>
    </source>
</evidence>
<dbReference type="InterPro" id="IPR027417">
    <property type="entry name" value="P-loop_NTPase"/>
</dbReference>
<dbReference type="GO" id="GO:0016020">
    <property type="term" value="C:membrane"/>
    <property type="evidence" value="ECO:0007669"/>
    <property type="project" value="UniProtKB-SubCell"/>
</dbReference>
<dbReference type="Pfam" id="PF07714">
    <property type="entry name" value="PK_Tyr_Ser-Thr"/>
    <property type="match status" value="1"/>
</dbReference>
<comment type="caution">
    <text evidence="19">The sequence shown here is derived from an EMBL/GenBank/DDBJ whole genome shotgun (WGS) entry which is preliminary data.</text>
</comment>
<dbReference type="Pfam" id="PF04548">
    <property type="entry name" value="AIG1"/>
    <property type="match status" value="1"/>
</dbReference>
<evidence type="ECO:0000256" key="5">
    <source>
        <dbReference type="ARBA" id="ARBA00022528"/>
    </source>
</evidence>
<sequence length="488" mass="56481">ENNFALCNTETKPTDKTALYIGRTGNGKSTLANVLVNKNREFEEIFKEGHGSTSETREIREKTFETNGIEYCIIDTPGIGDTKVSEIDVVNEIVKVHDKVKDGLSQILFVISKKFTKEEEEVHNILSYVIFNSEISKYTTIVRTGFSGFRNVEKCEEDKKKIEKENPSLAKLIKSCKKIIYVDNQPLTDDYEKDEITINKSKREKSRQKLLEHLETCKKIYKPDNIEIIQERISDHYMEEKEKYKDYGLCSECNQSNTGSAYGIDDYDGVVKCHGVSQDPETNDYIMVMDYIEGGNLRKYLSVSKLNFRDKLWQLRHVAKGLKSIHYKKLIHRDLHAGNILISNNNVCLITDLGLCRPVDEKDDEAEEFNKKLADTVTIGKRKDSESHLNLDPLYYHPNAFYTSRLLDFKNLPEPQNSKEINYEFYSRVLSIDFAELNIKDNEIPKRLRSMSMEEAYQKETKSVKLDKIAEKKEFKSEPTEIDDNTQN</sequence>
<comment type="cofactor">
    <cofactor evidence="1">
        <name>Mg(2+)</name>
        <dbReference type="ChEBI" id="CHEBI:18420"/>
    </cofactor>
</comment>
<evidence type="ECO:0000256" key="8">
    <source>
        <dbReference type="ARBA" id="ARBA00022723"/>
    </source>
</evidence>
<keyword evidence="15" id="KW-0342">GTP-binding</keyword>
<dbReference type="Gene3D" id="3.40.50.300">
    <property type="entry name" value="P-loop containing nucleotide triphosphate hydrolases"/>
    <property type="match status" value="1"/>
</dbReference>
<keyword evidence="12" id="KW-0460">Magnesium</keyword>
<dbReference type="InterPro" id="IPR001245">
    <property type="entry name" value="Ser-Thr/Tyr_kinase_cat_dom"/>
</dbReference>
<evidence type="ECO:0000256" key="7">
    <source>
        <dbReference type="ARBA" id="ARBA00022692"/>
    </source>
</evidence>
<evidence type="ECO:0000256" key="16">
    <source>
        <dbReference type="ARBA" id="ARBA00023136"/>
    </source>
</evidence>
<evidence type="ECO:0000313" key="19">
    <source>
        <dbReference type="EMBL" id="CAG8702896.1"/>
    </source>
</evidence>
<keyword evidence="8" id="KW-0479">Metal-binding</keyword>
<feature type="non-terminal residue" evidence="19">
    <location>
        <position position="488"/>
    </location>
</feature>
<reference evidence="19" key="1">
    <citation type="submission" date="2021-06" db="EMBL/GenBank/DDBJ databases">
        <authorList>
            <person name="Kallberg Y."/>
            <person name="Tangrot J."/>
            <person name="Rosling A."/>
        </authorList>
    </citation>
    <scope>NUCLEOTIDE SEQUENCE</scope>
    <source>
        <strain evidence="19">FL130A</strain>
    </source>
</reference>
<dbReference type="CDD" id="cd00180">
    <property type="entry name" value="PKc"/>
    <property type="match status" value="1"/>
</dbReference>
<dbReference type="OrthoDB" id="8954335at2759"/>
<dbReference type="PANTHER" id="PTHR10903:SF135">
    <property type="entry name" value="TRANSLOCASE OF CHLOROPLAST 120, CHLOROPLASTIC-RELATED"/>
    <property type="match status" value="1"/>
</dbReference>
<dbReference type="Proteomes" id="UP000789508">
    <property type="component" value="Unassembled WGS sequence"/>
</dbReference>
<dbReference type="SUPFAM" id="SSF52540">
    <property type="entry name" value="P-loop containing nucleoside triphosphate hydrolases"/>
    <property type="match status" value="1"/>
</dbReference>
<comment type="subcellular location">
    <subcellularLocation>
        <location evidence="2">Membrane</location>
        <topology evidence="2">Single-pass membrane protein</topology>
    </subcellularLocation>
    <subcellularLocation>
        <location evidence="17">Plastid</location>
        <location evidence="17">Chloroplast outer membrane</location>
    </subcellularLocation>
</comment>
<keyword evidence="16" id="KW-0472">Membrane</keyword>
<dbReference type="InterPro" id="IPR000719">
    <property type="entry name" value="Prot_kinase_dom"/>
</dbReference>
<keyword evidence="14" id="KW-1133">Transmembrane helix</keyword>
<keyword evidence="5" id="KW-0150">Chloroplast</keyword>
<evidence type="ECO:0000256" key="10">
    <source>
        <dbReference type="ARBA" id="ARBA00022801"/>
    </source>
</evidence>
<evidence type="ECO:0000256" key="11">
    <source>
        <dbReference type="ARBA" id="ARBA00022805"/>
    </source>
</evidence>
<gene>
    <name evidence="19" type="ORF">ALEPTO_LOCUS11645</name>
</gene>
<comment type="similarity">
    <text evidence="3">Belongs to the protein kinase superfamily. TKL Ser/Thr protein kinase family. ROCO subfamily.</text>
</comment>
<keyword evidence="13" id="KW-0653">Protein transport</keyword>
<dbReference type="AlphaFoldDB" id="A0A9N9N550"/>
<accession>A0A9N9N550</accession>
<dbReference type="EMBL" id="CAJVPS010019976">
    <property type="protein sequence ID" value="CAG8702896.1"/>
    <property type="molecule type" value="Genomic_DNA"/>
</dbReference>
<dbReference type="GO" id="GO:0046872">
    <property type="term" value="F:metal ion binding"/>
    <property type="evidence" value="ECO:0007669"/>
    <property type="project" value="UniProtKB-KW"/>
</dbReference>
<dbReference type="GO" id="GO:0004672">
    <property type="term" value="F:protein kinase activity"/>
    <property type="evidence" value="ECO:0007669"/>
    <property type="project" value="InterPro"/>
</dbReference>
<dbReference type="GO" id="GO:0005524">
    <property type="term" value="F:ATP binding"/>
    <property type="evidence" value="ECO:0007669"/>
    <property type="project" value="InterPro"/>
</dbReference>
<dbReference type="SUPFAM" id="SSF56112">
    <property type="entry name" value="Protein kinase-like (PK-like)"/>
    <property type="match status" value="1"/>
</dbReference>
<keyword evidence="7" id="KW-0812">Transmembrane</keyword>
<evidence type="ECO:0000256" key="1">
    <source>
        <dbReference type="ARBA" id="ARBA00001946"/>
    </source>
</evidence>
<dbReference type="InterPro" id="IPR006703">
    <property type="entry name" value="G_AIG1"/>
</dbReference>
<organism evidence="19 20">
    <name type="scientific">Ambispora leptoticha</name>
    <dbReference type="NCBI Taxonomy" id="144679"/>
    <lineage>
        <taxon>Eukaryota</taxon>
        <taxon>Fungi</taxon>
        <taxon>Fungi incertae sedis</taxon>
        <taxon>Mucoromycota</taxon>
        <taxon>Glomeromycotina</taxon>
        <taxon>Glomeromycetes</taxon>
        <taxon>Archaeosporales</taxon>
        <taxon>Ambisporaceae</taxon>
        <taxon>Ambispora</taxon>
    </lineage>
</organism>
<dbReference type="PROSITE" id="PS50011">
    <property type="entry name" value="PROTEIN_KINASE_DOM"/>
    <property type="match status" value="1"/>
</dbReference>
<evidence type="ECO:0000256" key="12">
    <source>
        <dbReference type="ARBA" id="ARBA00022842"/>
    </source>
</evidence>
<evidence type="ECO:0000256" key="13">
    <source>
        <dbReference type="ARBA" id="ARBA00022927"/>
    </source>
</evidence>
<keyword evidence="20" id="KW-1185">Reference proteome</keyword>
<evidence type="ECO:0000256" key="9">
    <source>
        <dbReference type="ARBA" id="ARBA00022741"/>
    </source>
</evidence>
<protein>
    <submittedName>
        <fullName evidence="19">9076_t:CDS:1</fullName>
    </submittedName>
</protein>
<evidence type="ECO:0000256" key="4">
    <source>
        <dbReference type="ARBA" id="ARBA00022448"/>
    </source>
</evidence>
<feature type="domain" description="Protein kinase" evidence="18">
    <location>
        <begin position="138"/>
        <end position="488"/>
    </location>
</feature>
<name>A0A9N9N550_9GLOM</name>
<evidence type="ECO:0000256" key="17">
    <source>
        <dbReference type="ARBA" id="ARBA00024013"/>
    </source>
</evidence>
<evidence type="ECO:0000256" key="14">
    <source>
        <dbReference type="ARBA" id="ARBA00022989"/>
    </source>
</evidence>
<evidence type="ECO:0000256" key="15">
    <source>
        <dbReference type="ARBA" id="ARBA00023134"/>
    </source>
</evidence>
<dbReference type="GO" id="GO:0005525">
    <property type="term" value="F:GTP binding"/>
    <property type="evidence" value="ECO:0007669"/>
    <property type="project" value="UniProtKB-KW"/>
</dbReference>
<keyword evidence="10" id="KW-0378">Hydrolase</keyword>
<dbReference type="PANTHER" id="PTHR10903">
    <property type="entry name" value="GTPASE, IMAP FAMILY MEMBER-RELATED"/>
    <property type="match status" value="1"/>
</dbReference>
<proteinExistence type="inferred from homology"/>
<evidence type="ECO:0000256" key="6">
    <source>
        <dbReference type="ARBA" id="ARBA00022640"/>
    </source>
</evidence>
<dbReference type="GO" id="GO:0016787">
    <property type="term" value="F:hydrolase activity"/>
    <property type="evidence" value="ECO:0007669"/>
    <property type="project" value="UniProtKB-KW"/>
</dbReference>
<dbReference type="InterPro" id="IPR011009">
    <property type="entry name" value="Kinase-like_dom_sf"/>
</dbReference>
<dbReference type="Gene3D" id="1.10.510.10">
    <property type="entry name" value="Transferase(Phosphotransferase) domain 1"/>
    <property type="match status" value="1"/>
</dbReference>
<keyword evidence="6" id="KW-0934">Plastid</keyword>
<dbReference type="InterPro" id="IPR045058">
    <property type="entry name" value="GIMA/IAN/Toc"/>
</dbReference>
<evidence type="ECO:0000259" key="18">
    <source>
        <dbReference type="PROSITE" id="PS50011"/>
    </source>
</evidence>
<keyword evidence="9" id="KW-0547">Nucleotide-binding</keyword>
<dbReference type="GO" id="GO:0015031">
    <property type="term" value="P:protein transport"/>
    <property type="evidence" value="ECO:0007669"/>
    <property type="project" value="UniProtKB-KW"/>
</dbReference>
<evidence type="ECO:0000256" key="3">
    <source>
        <dbReference type="ARBA" id="ARBA00008171"/>
    </source>
</evidence>